<dbReference type="Gene3D" id="3.30.70.2660">
    <property type="match status" value="1"/>
</dbReference>
<evidence type="ECO:0000256" key="1">
    <source>
        <dbReference type="ARBA" id="ARBA00023118"/>
    </source>
</evidence>
<organism evidence="3 4">
    <name type="scientific">Rubripirellula lacrimiformis</name>
    <dbReference type="NCBI Taxonomy" id="1930273"/>
    <lineage>
        <taxon>Bacteria</taxon>
        <taxon>Pseudomonadati</taxon>
        <taxon>Planctomycetota</taxon>
        <taxon>Planctomycetia</taxon>
        <taxon>Pirellulales</taxon>
        <taxon>Pirellulaceae</taxon>
        <taxon>Rubripirellula</taxon>
    </lineage>
</organism>
<comment type="similarity">
    <text evidence="2">Belongs to the CRISPR-associated protein Cas5 family. Subtype I-C/Dvulg subfamily.</text>
</comment>
<accession>A0A517NAI3</accession>
<reference evidence="3 4" key="1">
    <citation type="submission" date="2019-02" db="EMBL/GenBank/DDBJ databases">
        <title>Deep-cultivation of Planctomycetes and their phenomic and genomic characterization uncovers novel biology.</title>
        <authorList>
            <person name="Wiegand S."/>
            <person name="Jogler M."/>
            <person name="Boedeker C."/>
            <person name="Pinto D."/>
            <person name="Vollmers J."/>
            <person name="Rivas-Marin E."/>
            <person name="Kohn T."/>
            <person name="Peeters S.H."/>
            <person name="Heuer A."/>
            <person name="Rast P."/>
            <person name="Oberbeckmann S."/>
            <person name="Bunk B."/>
            <person name="Jeske O."/>
            <person name="Meyerdierks A."/>
            <person name="Storesund J.E."/>
            <person name="Kallscheuer N."/>
            <person name="Luecker S."/>
            <person name="Lage O.M."/>
            <person name="Pohl T."/>
            <person name="Merkel B.J."/>
            <person name="Hornburger P."/>
            <person name="Mueller R.-W."/>
            <person name="Bruemmer F."/>
            <person name="Labrenz M."/>
            <person name="Spormann A.M."/>
            <person name="Op den Camp H."/>
            <person name="Overmann J."/>
            <person name="Amann R."/>
            <person name="Jetten M.S.M."/>
            <person name="Mascher T."/>
            <person name="Medema M.H."/>
            <person name="Devos D.P."/>
            <person name="Kaster A.-K."/>
            <person name="Ovreas L."/>
            <person name="Rohde M."/>
            <person name="Galperin M.Y."/>
            <person name="Jogler C."/>
        </authorList>
    </citation>
    <scope>NUCLEOTIDE SEQUENCE [LARGE SCALE GENOMIC DNA]</scope>
    <source>
        <strain evidence="3 4">K22_7</strain>
    </source>
</reference>
<proteinExistence type="inferred from homology"/>
<keyword evidence="1 2" id="KW-0051">Antiviral defense</keyword>
<dbReference type="NCBIfam" id="TIGR01876">
    <property type="entry name" value="cas_Cas5d"/>
    <property type="match status" value="1"/>
</dbReference>
<keyword evidence="2" id="KW-0540">Nuclease</keyword>
<dbReference type="InterPro" id="IPR013422">
    <property type="entry name" value="CRISPR-assoc_prot_Cas5_N"/>
</dbReference>
<keyword evidence="2" id="KW-0255">Endonuclease</keyword>
<dbReference type="GO" id="GO:0003723">
    <property type="term" value="F:RNA binding"/>
    <property type="evidence" value="ECO:0007669"/>
    <property type="project" value="UniProtKB-UniRule"/>
</dbReference>
<dbReference type="NCBIfam" id="TIGR02593">
    <property type="entry name" value="CRISPR_cas5"/>
    <property type="match status" value="1"/>
</dbReference>
<name>A0A517NAI3_9BACT</name>
<dbReference type="InterPro" id="IPR010155">
    <property type="entry name" value="CRISPR-assoc_prot_Cas5d"/>
</dbReference>
<dbReference type="PIRSF" id="PIRSF029950">
    <property type="entry name" value="Cas_CT1134"/>
    <property type="match status" value="1"/>
</dbReference>
<dbReference type="EC" id="3.1.-.-" evidence="2"/>
<dbReference type="OrthoDB" id="5621871at2"/>
<dbReference type="Proteomes" id="UP000318538">
    <property type="component" value="Chromosome"/>
</dbReference>
<evidence type="ECO:0000313" key="3">
    <source>
        <dbReference type="EMBL" id="QDT04143.1"/>
    </source>
</evidence>
<dbReference type="KEGG" id="rlc:K227x_25320"/>
<protein>
    <recommendedName>
        <fullName evidence="2">pre-crRNA processing endonuclease</fullName>
        <ecNumber evidence="2">3.1.-.-</ecNumber>
    </recommendedName>
</protein>
<dbReference type="GO" id="GO:0043571">
    <property type="term" value="P:maintenance of CRISPR repeat elements"/>
    <property type="evidence" value="ECO:0007669"/>
    <property type="project" value="UniProtKB-UniRule"/>
</dbReference>
<evidence type="ECO:0000256" key="2">
    <source>
        <dbReference type="PIRNR" id="PIRNR029950"/>
    </source>
</evidence>
<dbReference type="GO" id="GO:0051607">
    <property type="term" value="P:defense response to virus"/>
    <property type="evidence" value="ECO:0007669"/>
    <property type="project" value="UniProtKB-UniRule"/>
</dbReference>
<dbReference type="Pfam" id="PF09704">
    <property type="entry name" value="Cas_Cas5d"/>
    <property type="match status" value="1"/>
</dbReference>
<evidence type="ECO:0000313" key="4">
    <source>
        <dbReference type="Proteomes" id="UP000318538"/>
    </source>
</evidence>
<sequence>MDLSKNRVALRIWGDFACFTRPEMKVERVSYDVITPSAARGVLEAIYWKPQIVWVIDRLHVLKPIRFTNIRRNELGSVGPSDRTLKPYLSGTKTEPLMQIIEDDRQQRAATLLQDVEYLIEAHYEVRNGNGAPQKHFEMFKRRASKGQCFQQPYLGCREFVANFAWYEGDGPAVDESLKGKRDMGFMLHDIDFEHEMTPKFFRATMIDGVIEVPRIQSEEVRS</sequence>
<dbReference type="GO" id="GO:0004519">
    <property type="term" value="F:endonuclease activity"/>
    <property type="evidence" value="ECO:0007669"/>
    <property type="project" value="UniProtKB-UniRule"/>
</dbReference>
<gene>
    <name evidence="3" type="primary">cas5</name>
    <name evidence="3" type="ORF">K227x_25320</name>
</gene>
<comment type="function">
    <text evidence="2">CRISPR (clustered regularly interspaced short palindromic repeat) is an adaptive immune system that provides protection against mobile genetic elements (viruses, transposable elements and conjugative plasmids). CRISPR clusters contain spacers, sequences complementary to antecedent mobile elements, and target invading nucleic acids. CRISPR clusters are transcribed and processed into CRISPR RNA (crRNA).</text>
</comment>
<dbReference type="AlphaFoldDB" id="A0A517NAI3"/>
<dbReference type="RefSeq" id="WP_145169666.1">
    <property type="nucleotide sequence ID" value="NZ_CP036525.1"/>
</dbReference>
<dbReference type="EMBL" id="CP036525">
    <property type="protein sequence ID" value="QDT04143.1"/>
    <property type="molecule type" value="Genomic_DNA"/>
</dbReference>
<keyword evidence="4" id="KW-1185">Reference proteome</keyword>
<dbReference type="CDD" id="cd09752">
    <property type="entry name" value="Cas5_I-C"/>
    <property type="match status" value="1"/>
</dbReference>
<keyword evidence="2" id="KW-0378">Hydrolase</keyword>
<keyword evidence="2" id="KW-0694">RNA-binding</keyword>
<dbReference type="GO" id="GO:0016787">
    <property type="term" value="F:hydrolase activity"/>
    <property type="evidence" value="ECO:0007669"/>
    <property type="project" value="UniProtKB-KW"/>
</dbReference>
<dbReference type="InterPro" id="IPR021124">
    <property type="entry name" value="CRISPR-assoc_prot_Cas5"/>
</dbReference>